<feature type="transmembrane region" description="Helical" evidence="1">
    <location>
        <begin position="385"/>
        <end position="407"/>
    </location>
</feature>
<feature type="transmembrane region" description="Helical" evidence="1">
    <location>
        <begin position="123"/>
        <end position="144"/>
    </location>
</feature>
<feature type="transmembrane region" description="Helical" evidence="1">
    <location>
        <begin position="221"/>
        <end position="241"/>
    </location>
</feature>
<evidence type="ECO:0000259" key="2">
    <source>
        <dbReference type="Pfam" id="PF09925"/>
    </source>
</evidence>
<feature type="transmembrane region" description="Helical" evidence="1">
    <location>
        <begin position="195"/>
        <end position="214"/>
    </location>
</feature>
<organism evidence="3 4">
    <name type="scientific">Marinicauda algicola</name>
    <dbReference type="NCBI Taxonomy" id="2029849"/>
    <lineage>
        <taxon>Bacteria</taxon>
        <taxon>Pseudomonadati</taxon>
        <taxon>Pseudomonadota</taxon>
        <taxon>Alphaproteobacteria</taxon>
        <taxon>Maricaulales</taxon>
        <taxon>Maricaulaceae</taxon>
        <taxon>Marinicauda</taxon>
    </lineage>
</organism>
<protein>
    <submittedName>
        <fullName evidence="3">DUF2157 domain-containing protein</fullName>
    </submittedName>
</protein>
<keyword evidence="1" id="KW-1133">Transmembrane helix</keyword>
<comment type="caution">
    <text evidence="3">The sequence shown here is derived from an EMBL/GenBank/DDBJ whole genome shotgun (WGS) entry which is preliminary data.</text>
</comment>
<dbReference type="AlphaFoldDB" id="A0A4S2GZI8"/>
<feature type="transmembrane region" description="Helical" evidence="1">
    <location>
        <begin position="282"/>
        <end position="300"/>
    </location>
</feature>
<reference evidence="3 4" key="1">
    <citation type="journal article" date="2017" name="Int. J. Syst. Evol. Microbiol.">
        <title>Marinicauda algicola sp. nov., isolated from a marine red alga Rhodosorus marinus.</title>
        <authorList>
            <person name="Jeong S.E."/>
            <person name="Jeon S.H."/>
            <person name="Chun B.H."/>
            <person name="Kim D.W."/>
            <person name="Jeon C.O."/>
        </authorList>
    </citation>
    <scope>NUCLEOTIDE SEQUENCE [LARGE SCALE GENOMIC DNA]</scope>
    <source>
        <strain evidence="3 4">JCM 31718</strain>
    </source>
</reference>
<feature type="transmembrane region" description="Helical" evidence="1">
    <location>
        <begin position="331"/>
        <end position="350"/>
    </location>
</feature>
<keyword evidence="1" id="KW-0812">Transmembrane</keyword>
<keyword evidence="4" id="KW-1185">Reference proteome</keyword>
<feature type="transmembrane region" description="Helical" evidence="1">
    <location>
        <begin position="156"/>
        <end position="189"/>
    </location>
</feature>
<feature type="transmembrane region" description="Helical" evidence="1">
    <location>
        <begin position="98"/>
        <end position="117"/>
    </location>
</feature>
<sequence>MPEPRVSGKCRQIRSGADCGRGHRMSYRSRVAKDLDRWIAEGLVEARNRETILQNLSQGRLAWSAAGAAAILGAVLLALAAISFVAANWAGMSRVLRFAVVLAALWAAYGGAALAFARRNEAVGHALALLGAALFGVGIVLTAQTFNMSAFRNTGVLIWTLGALVTALALPSRPVLILAALLGFSWVWLESFNPFAPDIIWSYLPLWLVTALAATRLKSLASWNLISAGLLVWIGFVIWEAGRGDTLSELEEMVLFTLVAGAIALAASFARDREITGSGTLTHWAALASVFTGWALQFPIADFGDAQDRSEIYAWIEIDERWARLFGIEGGAFLIPGAIAAGVILAFAFLRRARGALAGGAAGAIAAAALLALALPYLVRWAGPEMILVLRFALGAAIYAVSVGLILQGAREARRFVGGLGILLFIAQTLHVYGSLFGDLLDTALFFLVGGLLLFALSIGLTRVQKRLAVRSGDEGASA</sequence>
<name>A0A4S2GZI8_9PROT</name>
<evidence type="ECO:0000256" key="1">
    <source>
        <dbReference type="SAM" id="Phobius"/>
    </source>
</evidence>
<feature type="transmembrane region" description="Helical" evidence="1">
    <location>
        <begin position="416"/>
        <end position="437"/>
    </location>
</feature>
<feature type="transmembrane region" description="Helical" evidence="1">
    <location>
        <begin position="357"/>
        <end position="379"/>
    </location>
</feature>
<feature type="transmembrane region" description="Helical" evidence="1">
    <location>
        <begin position="61"/>
        <end position="86"/>
    </location>
</feature>
<proteinExistence type="predicted"/>
<dbReference type="Pfam" id="PF09925">
    <property type="entry name" value="DUF2157"/>
    <property type="match status" value="1"/>
</dbReference>
<dbReference type="EMBL" id="SRXW01000003">
    <property type="protein sequence ID" value="TGY88242.1"/>
    <property type="molecule type" value="Genomic_DNA"/>
</dbReference>
<feature type="transmembrane region" description="Helical" evidence="1">
    <location>
        <begin position="253"/>
        <end position="270"/>
    </location>
</feature>
<dbReference type="InterPro" id="IPR018677">
    <property type="entry name" value="DUF2157"/>
</dbReference>
<keyword evidence="1" id="KW-0472">Membrane</keyword>
<feature type="domain" description="DUF2157" evidence="2">
    <location>
        <begin position="36"/>
        <end position="175"/>
    </location>
</feature>
<feature type="transmembrane region" description="Helical" evidence="1">
    <location>
        <begin position="443"/>
        <end position="462"/>
    </location>
</feature>
<evidence type="ECO:0000313" key="4">
    <source>
        <dbReference type="Proteomes" id="UP000308054"/>
    </source>
</evidence>
<gene>
    <name evidence="3" type="ORF">E5163_10445</name>
</gene>
<evidence type="ECO:0000313" key="3">
    <source>
        <dbReference type="EMBL" id="TGY88242.1"/>
    </source>
</evidence>
<dbReference type="Proteomes" id="UP000308054">
    <property type="component" value="Unassembled WGS sequence"/>
</dbReference>
<accession>A0A4S2GZI8</accession>